<dbReference type="Pfam" id="PF13827">
    <property type="entry name" value="DUF4189"/>
    <property type="match status" value="1"/>
</dbReference>
<reference evidence="2 3" key="1">
    <citation type="submission" date="2017-01" db="EMBL/GenBank/DDBJ databases">
        <authorList>
            <person name="Mah S.A."/>
            <person name="Swanson W.J."/>
            <person name="Moy G.W."/>
            <person name="Vacquier V.D."/>
        </authorList>
    </citation>
    <scope>NUCLEOTIDE SEQUENCE [LARGE SCALE GENOMIC DNA]</scope>
    <source>
        <strain evidence="2 3">DSM 21219</strain>
    </source>
</reference>
<organism evidence="2 3">
    <name type="scientific">Pontibaca methylaminivorans</name>
    <dbReference type="NCBI Taxonomy" id="515897"/>
    <lineage>
        <taxon>Bacteria</taxon>
        <taxon>Pseudomonadati</taxon>
        <taxon>Pseudomonadota</taxon>
        <taxon>Alphaproteobacteria</taxon>
        <taxon>Rhodobacterales</taxon>
        <taxon>Roseobacteraceae</taxon>
        <taxon>Pontibaca</taxon>
    </lineage>
</organism>
<proteinExistence type="predicted"/>
<dbReference type="InterPro" id="IPR025240">
    <property type="entry name" value="DUF4189"/>
</dbReference>
<evidence type="ECO:0000313" key="3">
    <source>
        <dbReference type="Proteomes" id="UP000192455"/>
    </source>
</evidence>
<sequence length="132" mass="13547">MAGTRLGRWMPAGLGLLALVGWITLAGAAAAGKCGYDYCWGAVATGPNGASGYSFSHVSERNAHDVARSTCGEGKCTQVRTFYNACGAIAMGASDAWGWASGATREAAQDQALAHCSRNGRGCAVRVWACSP</sequence>
<protein>
    <recommendedName>
        <fullName evidence="1">DUF4189 domain-containing protein</fullName>
    </recommendedName>
</protein>
<evidence type="ECO:0000259" key="1">
    <source>
        <dbReference type="Pfam" id="PF13827"/>
    </source>
</evidence>
<dbReference type="RefSeq" id="WP_159438965.1">
    <property type="nucleotide sequence ID" value="NZ_FTPS01000001.1"/>
</dbReference>
<name>A0A1R3WY75_9RHOB</name>
<dbReference type="OrthoDB" id="7871009at2"/>
<dbReference type="EMBL" id="FTPS01000001">
    <property type="protein sequence ID" value="SIT82445.1"/>
    <property type="molecule type" value="Genomic_DNA"/>
</dbReference>
<dbReference type="STRING" id="515897.SAMN05421849_1698"/>
<accession>A0A1R3WY75</accession>
<dbReference type="AlphaFoldDB" id="A0A1R3WY75"/>
<dbReference type="Proteomes" id="UP000192455">
    <property type="component" value="Unassembled WGS sequence"/>
</dbReference>
<gene>
    <name evidence="2" type="ORF">SAMN05421849_1698</name>
</gene>
<feature type="domain" description="DUF4189" evidence="1">
    <location>
        <begin position="40"/>
        <end position="130"/>
    </location>
</feature>
<keyword evidence="3" id="KW-1185">Reference proteome</keyword>
<evidence type="ECO:0000313" key="2">
    <source>
        <dbReference type="EMBL" id="SIT82445.1"/>
    </source>
</evidence>